<feature type="transmembrane region" description="Helical" evidence="8">
    <location>
        <begin position="248"/>
        <end position="270"/>
    </location>
</feature>
<sequence length="472" mass="51498">MAPRPQGPSNTLATNLINNIMGGGSSTNSNAADSNNTSRTRSSLSTSSPEVFIYDGATMFDSDESNSYSNVTSFFGNRLPNLPISTSTTGSTSSVTGIFNDENEADLNGIVSIGSPSSIPSSPMMCYSSPEDYELFTAMLCSSLVVLGVVYLTFGYRCFRAVAFFVGLFFGTALAYTVCTTEHLVEVEYGNLVVALVAGLLIGLLTMLVTYIGLFLIGFHLGLLSGVGLFTVIYLLRPYFDILQPPLSALTLSIFFVAIGLIGAFSTVYFSKGCTIIGSSVYGSALTLVCADYFVENFKLVHWFLDRLSNGDNWYGLLLTVERGQRLCLGSQIILALWPTLTLIGIVVQSCVTGRGVRLRNEYGIVESAPASMVLRSGHTDITSCHSSRSGYDSASMRGKSQEDLRLEQKHRKYRYLYQVRTAHGDVISQHYFQSMQNNKKLCLPEHDSYTFNSDMSSHFLPESRTTTLSVA</sequence>
<reference evidence="10" key="1">
    <citation type="submission" date="2022-12" db="EMBL/GenBank/DDBJ databases">
        <title>Genome assemblies of Blomia tropicalis.</title>
        <authorList>
            <person name="Cui Y."/>
        </authorList>
    </citation>
    <scope>NUCLEOTIDE SEQUENCE</scope>
    <source>
        <tissue evidence="10">Adult mites</tissue>
    </source>
</reference>
<keyword evidence="5 8" id="KW-0472">Membrane</keyword>
<dbReference type="InterPro" id="IPR025256">
    <property type="entry name" value="TM7S3/TM198-like_dom"/>
</dbReference>
<dbReference type="Proteomes" id="UP001142055">
    <property type="component" value="Chromosome 1"/>
</dbReference>
<accession>A0A9Q0MDU3</accession>
<keyword evidence="11" id="KW-1185">Reference proteome</keyword>
<evidence type="ECO:0000313" key="10">
    <source>
        <dbReference type="EMBL" id="KAJ6222452.1"/>
    </source>
</evidence>
<evidence type="ECO:0000256" key="8">
    <source>
        <dbReference type="SAM" id="Phobius"/>
    </source>
</evidence>
<feature type="transmembrane region" description="Helical" evidence="8">
    <location>
        <begin position="217"/>
        <end position="236"/>
    </location>
</feature>
<comment type="caution">
    <text evidence="10">The sequence shown here is derived from an EMBL/GenBank/DDBJ whole genome shotgun (WGS) entry which is preliminary data.</text>
</comment>
<feature type="domain" description="TM7S3/TM198-like" evidence="9">
    <location>
        <begin position="141"/>
        <end position="349"/>
    </location>
</feature>
<feature type="transmembrane region" description="Helical" evidence="8">
    <location>
        <begin position="133"/>
        <end position="154"/>
    </location>
</feature>
<protein>
    <recommendedName>
        <fullName evidence="6">Transmembrane protein 198</fullName>
    </recommendedName>
</protein>
<dbReference type="Pfam" id="PF13886">
    <property type="entry name" value="TM7S3_TM198"/>
    <property type="match status" value="1"/>
</dbReference>
<keyword evidence="4 8" id="KW-1133">Transmembrane helix</keyword>
<feature type="region of interest" description="Disordered" evidence="7">
    <location>
        <begin position="19"/>
        <end position="45"/>
    </location>
</feature>
<dbReference type="GO" id="GO:0005886">
    <property type="term" value="C:plasma membrane"/>
    <property type="evidence" value="ECO:0007669"/>
    <property type="project" value="TreeGrafter"/>
</dbReference>
<feature type="transmembrane region" description="Helical" evidence="8">
    <location>
        <begin position="327"/>
        <end position="348"/>
    </location>
</feature>
<gene>
    <name evidence="10" type="ORF">RDWZM_000997</name>
</gene>
<evidence type="ECO:0000256" key="1">
    <source>
        <dbReference type="ARBA" id="ARBA00004141"/>
    </source>
</evidence>
<evidence type="ECO:0000256" key="5">
    <source>
        <dbReference type="ARBA" id="ARBA00023136"/>
    </source>
</evidence>
<dbReference type="OMA" id="VISQHYI"/>
<evidence type="ECO:0000256" key="7">
    <source>
        <dbReference type="SAM" id="MobiDB-lite"/>
    </source>
</evidence>
<feature type="transmembrane region" description="Helical" evidence="8">
    <location>
        <begin position="276"/>
        <end position="295"/>
    </location>
</feature>
<evidence type="ECO:0000256" key="4">
    <source>
        <dbReference type="ARBA" id="ARBA00022989"/>
    </source>
</evidence>
<evidence type="ECO:0000256" key="2">
    <source>
        <dbReference type="ARBA" id="ARBA00006244"/>
    </source>
</evidence>
<evidence type="ECO:0000259" key="9">
    <source>
        <dbReference type="Pfam" id="PF13886"/>
    </source>
</evidence>
<dbReference type="EMBL" id="JAPWDV010000001">
    <property type="protein sequence ID" value="KAJ6222452.1"/>
    <property type="molecule type" value="Genomic_DNA"/>
</dbReference>
<evidence type="ECO:0000256" key="6">
    <source>
        <dbReference type="ARBA" id="ARBA00049737"/>
    </source>
</evidence>
<comment type="similarity">
    <text evidence="2">Belongs to the TMEM198 family.</text>
</comment>
<proteinExistence type="inferred from homology"/>
<dbReference type="AlphaFoldDB" id="A0A9Q0MDU3"/>
<dbReference type="InterPro" id="IPR040236">
    <property type="entry name" value="TMEM198"/>
</dbReference>
<evidence type="ECO:0000256" key="3">
    <source>
        <dbReference type="ARBA" id="ARBA00022692"/>
    </source>
</evidence>
<keyword evidence="3 8" id="KW-0812">Transmembrane</keyword>
<evidence type="ECO:0000313" key="11">
    <source>
        <dbReference type="Proteomes" id="UP001142055"/>
    </source>
</evidence>
<feature type="compositionally biased region" description="Low complexity" evidence="7">
    <location>
        <begin position="26"/>
        <end position="45"/>
    </location>
</feature>
<dbReference type="PANTHER" id="PTHR31247">
    <property type="entry name" value="TRANSMEMBRANE PROTEIN 198 FAMILY MEMBER"/>
    <property type="match status" value="1"/>
</dbReference>
<feature type="transmembrane region" description="Helical" evidence="8">
    <location>
        <begin position="191"/>
        <end position="211"/>
    </location>
</feature>
<name>A0A9Q0MDU3_BLOTA</name>
<comment type="subcellular location">
    <subcellularLocation>
        <location evidence="1">Membrane</location>
        <topology evidence="1">Multi-pass membrane protein</topology>
    </subcellularLocation>
</comment>
<feature type="transmembrane region" description="Helical" evidence="8">
    <location>
        <begin position="160"/>
        <end position="179"/>
    </location>
</feature>
<dbReference type="PANTHER" id="PTHR31247:SF5">
    <property type="entry name" value="DUF4203 DOMAIN-CONTAINING PROTEIN"/>
    <property type="match status" value="1"/>
</dbReference>
<organism evidence="10 11">
    <name type="scientific">Blomia tropicalis</name>
    <name type="common">Mite</name>
    <dbReference type="NCBI Taxonomy" id="40697"/>
    <lineage>
        <taxon>Eukaryota</taxon>
        <taxon>Metazoa</taxon>
        <taxon>Ecdysozoa</taxon>
        <taxon>Arthropoda</taxon>
        <taxon>Chelicerata</taxon>
        <taxon>Arachnida</taxon>
        <taxon>Acari</taxon>
        <taxon>Acariformes</taxon>
        <taxon>Sarcoptiformes</taxon>
        <taxon>Astigmata</taxon>
        <taxon>Glycyphagoidea</taxon>
        <taxon>Echimyopodidae</taxon>
        <taxon>Blomia</taxon>
    </lineage>
</organism>